<accession>A0ABY4F315</accession>
<gene>
    <name evidence="8" type="ORF">MUN88_10605</name>
</gene>
<evidence type="ECO:0000256" key="5">
    <source>
        <dbReference type="ARBA" id="ARBA00023288"/>
    </source>
</evidence>
<keyword evidence="4" id="KW-0564">Palmitate</keyword>
<feature type="signal peptide" evidence="7">
    <location>
        <begin position="1"/>
        <end position="20"/>
    </location>
</feature>
<dbReference type="Pfam" id="PF03180">
    <property type="entry name" value="Lipoprotein_9"/>
    <property type="match status" value="1"/>
</dbReference>
<keyword evidence="9" id="KW-1185">Reference proteome</keyword>
<comment type="similarity">
    <text evidence="6">Belongs to the nlpA lipoprotein family.</text>
</comment>
<keyword evidence="3" id="KW-0472">Membrane</keyword>
<dbReference type="Gene3D" id="3.40.190.10">
    <property type="entry name" value="Periplasmic binding protein-like II"/>
    <property type="match status" value="2"/>
</dbReference>
<dbReference type="PANTHER" id="PTHR30429">
    <property type="entry name" value="D-METHIONINE-BINDING LIPOPROTEIN METQ"/>
    <property type="match status" value="1"/>
</dbReference>
<evidence type="ECO:0000256" key="1">
    <source>
        <dbReference type="ARBA" id="ARBA00004635"/>
    </source>
</evidence>
<keyword evidence="2 7" id="KW-0732">Signal</keyword>
<evidence type="ECO:0000256" key="2">
    <source>
        <dbReference type="ARBA" id="ARBA00022729"/>
    </source>
</evidence>
<sequence>MKKRWLILFIFILSIAGILAGCGNDDTTNAGDDGSEEVTLKIGLNGSGVPIWEFVKEKAAEEGINLELVEFSDYVRPNMALADGDIDLNAFQTVSYFDSFIEERNLDLAPIATTLIAPMGFYSEKIKDISDVPDGAKIALPQEATNMGRALLLAEKAGLITLEEGFDGNGDLSSIVENPKNIEFVPMVAAQTPRVLPDVTASIINNGVAVEAGFVPVEDAIFIEDDTATPYINIIAARADEVDKEVFQKLVEIYQTEEVAAHIKEVFNDSLIPTFVPLDQIGW</sequence>
<dbReference type="EMBL" id="CP095072">
    <property type="protein sequence ID" value="UOQ50463.1"/>
    <property type="molecule type" value="Genomic_DNA"/>
</dbReference>
<evidence type="ECO:0000256" key="6">
    <source>
        <dbReference type="PIRNR" id="PIRNR002854"/>
    </source>
</evidence>
<dbReference type="PIRSF" id="PIRSF002854">
    <property type="entry name" value="MetQ"/>
    <property type="match status" value="1"/>
</dbReference>
<proteinExistence type="inferred from homology"/>
<organism evidence="8 9">
    <name type="scientific">Gracilibacillus caseinilyticus</name>
    <dbReference type="NCBI Taxonomy" id="2932256"/>
    <lineage>
        <taxon>Bacteria</taxon>
        <taxon>Bacillati</taxon>
        <taxon>Bacillota</taxon>
        <taxon>Bacilli</taxon>
        <taxon>Bacillales</taxon>
        <taxon>Bacillaceae</taxon>
        <taxon>Gracilibacillus</taxon>
    </lineage>
</organism>
<keyword evidence="5 6" id="KW-0449">Lipoprotein</keyword>
<dbReference type="InterPro" id="IPR004872">
    <property type="entry name" value="Lipoprotein_NlpA"/>
</dbReference>
<protein>
    <recommendedName>
        <fullName evidence="6">Lipoprotein</fullName>
    </recommendedName>
</protein>
<name>A0ABY4F315_9BACI</name>
<reference evidence="8 9" key="1">
    <citation type="submission" date="2022-04" db="EMBL/GenBank/DDBJ databases">
        <title>Gracilibacillus sp. isolated from saltern.</title>
        <authorList>
            <person name="Won M."/>
            <person name="Lee C.-M."/>
            <person name="Woen H.-Y."/>
            <person name="Kwon S.-W."/>
        </authorList>
    </citation>
    <scope>NUCLEOTIDE SEQUENCE [LARGE SCALE GENOMIC DNA]</scope>
    <source>
        <strain evidence="8 9">SSWR10-1</strain>
    </source>
</reference>
<evidence type="ECO:0000256" key="7">
    <source>
        <dbReference type="SAM" id="SignalP"/>
    </source>
</evidence>
<comment type="subcellular location">
    <subcellularLocation>
        <location evidence="1">Membrane</location>
        <topology evidence="1">Lipid-anchor</topology>
    </subcellularLocation>
</comment>
<dbReference type="SUPFAM" id="SSF53850">
    <property type="entry name" value="Periplasmic binding protein-like II"/>
    <property type="match status" value="1"/>
</dbReference>
<evidence type="ECO:0000256" key="3">
    <source>
        <dbReference type="ARBA" id="ARBA00023136"/>
    </source>
</evidence>
<dbReference type="PANTHER" id="PTHR30429:SF3">
    <property type="entry name" value="LIPOPROTEIN"/>
    <property type="match status" value="1"/>
</dbReference>
<evidence type="ECO:0000313" key="8">
    <source>
        <dbReference type="EMBL" id="UOQ50463.1"/>
    </source>
</evidence>
<dbReference type="Proteomes" id="UP000831782">
    <property type="component" value="Chromosome"/>
</dbReference>
<dbReference type="RefSeq" id="WP_244724218.1">
    <property type="nucleotide sequence ID" value="NZ_CP095072.1"/>
</dbReference>
<evidence type="ECO:0000256" key="4">
    <source>
        <dbReference type="ARBA" id="ARBA00023139"/>
    </source>
</evidence>
<evidence type="ECO:0000313" key="9">
    <source>
        <dbReference type="Proteomes" id="UP000831782"/>
    </source>
</evidence>
<dbReference type="PROSITE" id="PS51257">
    <property type="entry name" value="PROKAR_LIPOPROTEIN"/>
    <property type="match status" value="1"/>
</dbReference>
<feature type="chain" id="PRO_5045306564" description="Lipoprotein" evidence="7">
    <location>
        <begin position="21"/>
        <end position="283"/>
    </location>
</feature>